<sequence length="549" mass="62211">MLSSGPSLTISSRLLFKFVLKIFYGSIVVENSDLIPPDGQPCIVCANHSNSLTDALCVRHAAVRHPTLSTLTTVTPPKKRNLLRLTAKATQFGKKTFTSWLIESAGTVPIKRRSDYSEDVQVDNTDVMSHLMDALELGDAVCLFPEGKSRYHPTMAPLKTGVARIVSDVLSRNRDDPDFAIYIQNCSITYTHRQHWRSDVLVTYHPPMRFTPKDNPELLKPVDYANIRQLTENMHQQISQGTVDAPSWEILRSAKCAANIYAPLGTRMSLGDYVRLVKAYIDVFGLAYAPVLQGGDEGKDGASLREEDERIRRLCADLKVYQDQLVHLGAKDDRIRRPLNPYTVTYRMVIRLTWSLLLLSLSIPGLLLWFPVFLTTAYSVHNFKKSGPVWDTWDEIAQYKLIYGLMSGLCVWVGATLATLPFAGITFFAIPLLMWMTLRWLEDAIAAFRAFVSLLRLLCAGSTTLAKLGETRKDLHERVRELSMKYMQLPENPEDHFSSSGGKHKGRVGSTAWESSTKYFSLRRRRKRDWNETLRLYDVVDFPQINSLD</sequence>
<keyword evidence="2" id="KW-1185">Reference proteome</keyword>
<accession>A0ACB6Z4M2</accession>
<organism evidence="1 2">
    <name type="scientific">Thelephora ganbajun</name>
    <name type="common">Ganba fungus</name>
    <dbReference type="NCBI Taxonomy" id="370292"/>
    <lineage>
        <taxon>Eukaryota</taxon>
        <taxon>Fungi</taxon>
        <taxon>Dikarya</taxon>
        <taxon>Basidiomycota</taxon>
        <taxon>Agaricomycotina</taxon>
        <taxon>Agaricomycetes</taxon>
        <taxon>Thelephorales</taxon>
        <taxon>Thelephoraceae</taxon>
        <taxon>Thelephora</taxon>
    </lineage>
</organism>
<gene>
    <name evidence="1" type="ORF">BDM02DRAFT_3157125</name>
</gene>
<name>A0ACB6Z4M2_THEGA</name>
<proteinExistence type="predicted"/>
<dbReference type="Proteomes" id="UP000886501">
    <property type="component" value="Unassembled WGS sequence"/>
</dbReference>
<protein>
    <submittedName>
        <fullName evidence="1">Uncharacterized protein</fullName>
    </submittedName>
</protein>
<reference evidence="1" key="1">
    <citation type="submission" date="2019-10" db="EMBL/GenBank/DDBJ databases">
        <authorList>
            <consortium name="DOE Joint Genome Institute"/>
            <person name="Kuo A."/>
            <person name="Miyauchi S."/>
            <person name="Kiss E."/>
            <person name="Drula E."/>
            <person name="Kohler A."/>
            <person name="Sanchez-Garcia M."/>
            <person name="Andreopoulos B."/>
            <person name="Barry K.W."/>
            <person name="Bonito G."/>
            <person name="Buee M."/>
            <person name="Carver A."/>
            <person name="Chen C."/>
            <person name="Cichocki N."/>
            <person name="Clum A."/>
            <person name="Culley D."/>
            <person name="Crous P.W."/>
            <person name="Fauchery L."/>
            <person name="Girlanda M."/>
            <person name="Hayes R."/>
            <person name="Keri Z."/>
            <person name="Labutti K."/>
            <person name="Lipzen A."/>
            <person name="Lombard V."/>
            <person name="Magnuson J."/>
            <person name="Maillard F."/>
            <person name="Morin E."/>
            <person name="Murat C."/>
            <person name="Nolan M."/>
            <person name="Ohm R."/>
            <person name="Pangilinan J."/>
            <person name="Pereira M."/>
            <person name="Perotto S."/>
            <person name="Peter M."/>
            <person name="Riley R."/>
            <person name="Sitrit Y."/>
            <person name="Stielow B."/>
            <person name="Szollosi G."/>
            <person name="Zifcakova L."/>
            <person name="Stursova M."/>
            <person name="Spatafora J.W."/>
            <person name="Tedersoo L."/>
            <person name="Vaario L.-M."/>
            <person name="Yamada A."/>
            <person name="Yan M."/>
            <person name="Wang P."/>
            <person name="Xu J."/>
            <person name="Bruns T."/>
            <person name="Baldrian P."/>
            <person name="Vilgalys R."/>
            <person name="Henrissat B."/>
            <person name="Grigoriev I.V."/>
            <person name="Hibbett D."/>
            <person name="Nagy L.G."/>
            <person name="Martin F.M."/>
        </authorList>
    </citation>
    <scope>NUCLEOTIDE SEQUENCE</scope>
    <source>
        <strain evidence="1">P2</strain>
    </source>
</reference>
<evidence type="ECO:0000313" key="1">
    <source>
        <dbReference type="EMBL" id="KAF9644605.1"/>
    </source>
</evidence>
<evidence type="ECO:0000313" key="2">
    <source>
        <dbReference type="Proteomes" id="UP000886501"/>
    </source>
</evidence>
<dbReference type="EMBL" id="MU118128">
    <property type="protein sequence ID" value="KAF9644605.1"/>
    <property type="molecule type" value="Genomic_DNA"/>
</dbReference>
<reference evidence="1" key="2">
    <citation type="journal article" date="2020" name="Nat. Commun.">
        <title>Large-scale genome sequencing of mycorrhizal fungi provides insights into the early evolution of symbiotic traits.</title>
        <authorList>
            <person name="Miyauchi S."/>
            <person name="Kiss E."/>
            <person name="Kuo A."/>
            <person name="Drula E."/>
            <person name="Kohler A."/>
            <person name="Sanchez-Garcia M."/>
            <person name="Morin E."/>
            <person name="Andreopoulos B."/>
            <person name="Barry K.W."/>
            <person name="Bonito G."/>
            <person name="Buee M."/>
            <person name="Carver A."/>
            <person name="Chen C."/>
            <person name="Cichocki N."/>
            <person name="Clum A."/>
            <person name="Culley D."/>
            <person name="Crous P.W."/>
            <person name="Fauchery L."/>
            <person name="Girlanda M."/>
            <person name="Hayes R.D."/>
            <person name="Keri Z."/>
            <person name="LaButti K."/>
            <person name="Lipzen A."/>
            <person name="Lombard V."/>
            <person name="Magnuson J."/>
            <person name="Maillard F."/>
            <person name="Murat C."/>
            <person name="Nolan M."/>
            <person name="Ohm R.A."/>
            <person name="Pangilinan J."/>
            <person name="Pereira M.F."/>
            <person name="Perotto S."/>
            <person name="Peter M."/>
            <person name="Pfister S."/>
            <person name="Riley R."/>
            <person name="Sitrit Y."/>
            <person name="Stielow J.B."/>
            <person name="Szollosi G."/>
            <person name="Zifcakova L."/>
            <person name="Stursova M."/>
            <person name="Spatafora J.W."/>
            <person name="Tedersoo L."/>
            <person name="Vaario L.M."/>
            <person name="Yamada A."/>
            <person name="Yan M."/>
            <person name="Wang P."/>
            <person name="Xu J."/>
            <person name="Bruns T."/>
            <person name="Baldrian P."/>
            <person name="Vilgalys R."/>
            <person name="Dunand C."/>
            <person name="Henrissat B."/>
            <person name="Grigoriev I.V."/>
            <person name="Hibbett D."/>
            <person name="Nagy L.G."/>
            <person name="Martin F.M."/>
        </authorList>
    </citation>
    <scope>NUCLEOTIDE SEQUENCE</scope>
    <source>
        <strain evidence="1">P2</strain>
    </source>
</reference>
<comment type="caution">
    <text evidence="1">The sequence shown here is derived from an EMBL/GenBank/DDBJ whole genome shotgun (WGS) entry which is preliminary data.</text>
</comment>